<feature type="compositionally biased region" description="Acidic residues" evidence="1">
    <location>
        <begin position="56"/>
        <end position="74"/>
    </location>
</feature>
<protein>
    <submittedName>
        <fullName evidence="2">Uncharacterized protein</fullName>
    </submittedName>
</protein>
<feature type="compositionally biased region" description="Basic and acidic residues" evidence="1">
    <location>
        <begin position="221"/>
        <end position="243"/>
    </location>
</feature>
<proteinExistence type="predicted"/>
<name>A0A2G8KZN5_STIJA</name>
<sequence>MTEPFEVEASDPNFDEAEVMLPEGEQQQQQEHAEIPVPRRKRRKKKKNRQPVDPLQLEEGEVDEESSEYTDVSDSDTRDDGNGKSEGAVPREDGETGVGIDALETCNIIKGTNSAKDIDRTCTKEGDNSPKQLHRNSESEKLELNVQEKTKKTSVRTVRGGLIGHIQTMSHLNDADTLSVDDGSEFEEDQQEEIRESGKHEPQGESNSDQPIKNCENSRISAERERLDEAGESASSDKERDGSDSSSSGVEEDEEKPRESKTDSCNVDSEQTDKIKPKLDVLELELRARAIRSLMKHCAVDKQT</sequence>
<feature type="compositionally biased region" description="Acidic residues" evidence="1">
    <location>
        <begin position="182"/>
        <end position="191"/>
    </location>
</feature>
<feature type="compositionally biased region" description="Basic and acidic residues" evidence="1">
    <location>
        <begin position="75"/>
        <end position="94"/>
    </location>
</feature>
<dbReference type="Proteomes" id="UP000230750">
    <property type="component" value="Unassembled WGS sequence"/>
</dbReference>
<evidence type="ECO:0000313" key="3">
    <source>
        <dbReference type="Proteomes" id="UP000230750"/>
    </source>
</evidence>
<feature type="region of interest" description="Disordered" evidence="1">
    <location>
        <begin position="1"/>
        <end position="277"/>
    </location>
</feature>
<reference evidence="2 3" key="1">
    <citation type="journal article" date="2017" name="PLoS Biol.">
        <title>The sea cucumber genome provides insights into morphological evolution and visceral regeneration.</title>
        <authorList>
            <person name="Zhang X."/>
            <person name="Sun L."/>
            <person name="Yuan J."/>
            <person name="Sun Y."/>
            <person name="Gao Y."/>
            <person name="Zhang L."/>
            <person name="Li S."/>
            <person name="Dai H."/>
            <person name="Hamel J.F."/>
            <person name="Liu C."/>
            <person name="Yu Y."/>
            <person name="Liu S."/>
            <person name="Lin W."/>
            <person name="Guo K."/>
            <person name="Jin S."/>
            <person name="Xu P."/>
            <person name="Storey K.B."/>
            <person name="Huan P."/>
            <person name="Zhang T."/>
            <person name="Zhou Y."/>
            <person name="Zhang J."/>
            <person name="Lin C."/>
            <person name="Li X."/>
            <person name="Xing L."/>
            <person name="Huo D."/>
            <person name="Sun M."/>
            <person name="Wang L."/>
            <person name="Mercier A."/>
            <person name="Li F."/>
            <person name="Yang H."/>
            <person name="Xiang J."/>
        </authorList>
    </citation>
    <scope>NUCLEOTIDE SEQUENCE [LARGE SCALE GENOMIC DNA]</scope>
    <source>
        <strain evidence="2">Shaxun</strain>
        <tissue evidence="2">Muscle</tissue>
    </source>
</reference>
<organism evidence="2 3">
    <name type="scientific">Stichopus japonicus</name>
    <name type="common">Sea cucumber</name>
    <dbReference type="NCBI Taxonomy" id="307972"/>
    <lineage>
        <taxon>Eukaryota</taxon>
        <taxon>Metazoa</taxon>
        <taxon>Echinodermata</taxon>
        <taxon>Eleutherozoa</taxon>
        <taxon>Echinozoa</taxon>
        <taxon>Holothuroidea</taxon>
        <taxon>Aspidochirotacea</taxon>
        <taxon>Aspidochirotida</taxon>
        <taxon>Stichopodidae</taxon>
        <taxon>Apostichopus</taxon>
    </lineage>
</organism>
<evidence type="ECO:0000256" key="1">
    <source>
        <dbReference type="SAM" id="MobiDB-lite"/>
    </source>
</evidence>
<feature type="compositionally biased region" description="Polar residues" evidence="1">
    <location>
        <begin position="204"/>
        <end position="220"/>
    </location>
</feature>
<gene>
    <name evidence="2" type="ORF">BSL78_09614</name>
</gene>
<accession>A0A2G8KZN5</accession>
<dbReference type="AlphaFoldDB" id="A0A2G8KZN5"/>
<dbReference type="EMBL" id="MRZV01000284">
    <property type="protein sequence ID" value="PIK53474.1"/>
    <property type="molecule type" value="Genomic_DNA"/>
</dbReference>
<comment type="caution">
    <text evidence="2">The sequence shown here is derived from an EMBL/GenBank/DDBJ whole genome shotgun (WGS) entry which is preliminary data.</text>
</comment>
<feature type="compositionally biased region" description="Basic and acidic residues" evidence="1">
    <location>
        <begin position="135"/>
        <end position="151"/>
    </location>
</feature>
<evidence type="ECO:0000313" key="2">
    <source>
        <dbReference type="EMBL" id="PIK53474.1"/>
    </source>
</evidence>
<feature type="compositionally biased region" description="Basic residues" evidence="1">
    <location>
        <begin position="38"/>
        <end position="49"/>
    </location>
</feature>
<keyword evidence="3" id="KW-1185">Reference proteome</keyword>
<feature type="compositionally biased region" description="Basic and acidic residues" evidence="1">
    <location>
        <begin position="192"/>
        <end position="203"/>
    </location>
</feature>
<feature type="compositionally biased region" description="Basic and acidic residues" evidence="1">
    <location>
        <begin position="116"/>
        <end position="128"/>
    </location>
</feature>
<feature type="compositionally biased region" description="Acidic residues" evidence="1">
    <location>
        <begin position="1"/>
        <end position="18"/>
    </location>
</feature>